<protein>
    <submittedName>
        <fullName evidence="2">Uncharacterized protein</fullName>
    </submittedName>
</protein>
<evidence type="ECO:0000313" key="3">
    <source>
        <dbReference type="Proteomes" id="UP000518752"/>
    </source>
</evidence>
<dbReference type="EMBL" id="JAACJN010000070">
    <property type="protein sequence ID" value="KAF5379334.1"/>
    <property type="molecule type" value="Genomic_DNA"/>
</dbReference>
<gene>
    <name evidence="2" type="ORF">D9757_007639</name>
</gene>
<dbReference type="AlphaFoldDB" id="A0A8H5H9W2"/>
<dbReference type="Proteomes" id="UP000518752">
    <property type="component" value="Unassembled WGS sequence"/>
</dbReference>
<proteinExistence type="predicted"/>
<evidence type="ECO:0000313" key="2">
    <source>
        <dbReference type="EMBL" id="KAF5379334.1"/>
    </source>
</evidence>
<name>A0A8H5H9W2_9AGAR</name>
<feature type="compositionally biased region" description="Polar residues" evidence="1">
    <location>
        <begin position="1"/>
        <end position="19"/>
    </location>
</feature>
<feature type="region of interest" description="Disordered" evidence="1">
    <location>
        <begin position="1"/>
        <end position="23"/>
    </location>
</feature>
<organism evidence="2 3">
    <name type="scientific">Collybiopsis confluens</name>
    <dbReference type="NCBI Taxonomy" id="2823264"/>
    <lineage>
        <taxon>Eukaryota</taxon>
        <taxon>Fungi</taxon>
        <taxon>Dikarya</taxon>
        <taxon>Basidiomycota</taxon>
        <taxon>Agaricomycotina</taxon>
        <taxon>Agaricomycetes</taxon>
        <taxon>Agaricomycetidae</taxon>
        <taxon>Agaricales</taxon>
        <taxon>Marasmiineae</taxon>
        <taxon>Omphalotaceae</taxon>
        <taxon>Collybiopsis</taxon>
    </lineage>
</organism>
<evidence type="ECO:0000256" key="1">
    <source>
        <dbReference type="SAM" id="MobiDB-lite"/>
    </source>
</evidence>
<reference evidence="2 3" key="1">
    <citation type="journal article" date="2020" name="ISME J.">
        <title>Uncovering the hidden diversity of litter-decomposition mechanisms in mushroom-forming fungi.</title>
        <authorList>
            <person name="Floudas D."/>
            <person name="Bentzer J."/>
            <person name="Ahren D."/>
            <person name="Johansson T."/>
            <person name="Persson P."/>
            <person name="Tunlid A."/>
        </authorList>
    </citation>
    <scope>NUCLEOTIDE SEQUENCE [LARGE SCALE GENOMIC DNA]</scope>
    <source>
        <strain evidence="2 3">CBS 406.79</strain>
    </source>
</reference>
<keyword evidence="3" id="KW-1185">Reference proteome</keyword>
<accession>A0A8H5H9W2</accession>
<sequence>MSVNSYSQQASLWNTSNDSDPSERVKNLSLEFVYFYHEDFQPFQARVFKILALVDIDIETPDKKITLLTFLEVVSLAHTSMDLPLTMQMRQAQTAAFKNPSDWTRASF</sequence>
<comment type="caution">
    <text evidence="2">The sequence shown here is derived from an EMBL/GenBank/DDBJ whole genome shotgun (WGS) entry which is preliminary data.</text>
</comment>